<protein>
    <submittedName>
        <fullName evidence="1">Uncharacterized protein</fullName>
    </submittedName>
</protein>
<evidence type="ECO:0000313" key="1">
    <source>
        <dbReference type="EMBL" id="BBH00517.1"/>
    </source>
</evidence>
<dbReference type="EMBL" id="AP019299">
    <property type="protein sequence ID" value="BBH00517.1"/>
    <property type="molecule type" value="Genomic_DNA"/>
</dbReference>
<sequence length="92" mass="10840">MSGTAYNQAKSIEKRIEDLRRRSVVKKHNQTPLLLNPSKEDSVKLSLYEENLEELHYKIHQLQCEDMLKEKILSGDYSLTNTFYIYQLHNAV</sequence>
<proteinExistence type="predicted"/>
<dbReference type="AlphaFoldDB" id="A0A4Y1R9A1"/>
<organism evidence="1">
    <name type="scientific">Prunus dulcis</name>
    <name type="common">Almond</name>
    <name type="synonym">Amygdalus dulcis</name>
    <dbReference type="NCBI Taxonomy" id="3755"/>
    <lineage>
        <taxon>Eukaryota</taxon>
        <taxon>Viridiplantae</taxon>
        <taxon>Streptophyta</taxon>
        <taxon>Embryophyta</taxon>
        <taxon>Tracheophyta</taxon>
        <taxon>Spermatophyta</taxon>
        <taxon>Magnoliopsida</taxon>
        <taxon>eudicotyledons</taxon>
        <taxon>Gunneridae</taxon>
        <taxon>Pentapetalae</taxon>
        <taxon>rosids</taxon>
        <taxon>fabids</taxon>
        <taxon>Rosales</taxon>
        <taxon>Rosaceae</taxon>
        <taxon>Amygdaloideae</taxon>
        <taxon>Amygdaleae</taxon>
        <taxon>Prunus</taxon>
    </lineage>
</organism>
<accession>A0A4Y1R9A1</accession>
<gene>
    <name evidence="1" type="ORF">Prudu_010528</name>
</gene>
<reference evidence="1" key="1">
    <citation type="journal article" date="2019" name="Science">
        <title>Mutation of a bHLH transcription factor allowed almond domestication.</title>
        <authorList>
            <person name="Sanchez-Perez R."/>
            <person name="Pavan S."/>
            <person name="Mazzeo R."/>
            <person name="Moldovan C."/>
            <person name="Aiese Cigliano R."/>
            <person name="Del Cueto J."/>
            <person name="Ricciardi F."/>
            <person name="Lotti C."/>
            <person name="Ricciardi L."/>
            <person name="Dicenta F."/>
            <person name="Lopez-Marques R.L."/>
            <person name="Lindberg Moller B."/>
        </authorList>
    </citation>
    <scope>NUCLEOTIDE SEQUENCE</scope>
</reference>
<name>A0A4Y1R9A1_PRUDU</name>